<dbReference type="PROSITE" id="PS50041">
    <property type="entry name" value="C_TYPE_LECTIN_2"/>
    <property type="match status" value="1"/>
</dbReference>
<reference evidence="6" key="1">
    <citation type="submission" date="2016-05" db="EMBL/GenBank/DDBJ databases">
        <authorList>
            <person name="Lavstsen T."/>
            <person name="Jespersen J.S."/>
        </authorList>
    </citation>
    <scope>NUCLEOTIDE SEQUENCE</scope>
    <source>
        <tissue evidence="6">Brain</tissue>
    </source>
</reference>
<dbReference type="AlphaFoldDB" id="A0A1A7X271"/>
<evidence type="ECO:0000256" key="4">
    <source>
        <dbReference type="SAM" id="Phobius"/>
    </source>
</evidence>
<dbReference type="InterPro" id="IPR016186">
    <property type="entry name" value="C-type_lectin-like/link_sf"/>
</dbReference>
<keyword evidence="1" id="KW-0430">Lectin</keyword>
<dbReference type="InterPro" id="IPR018378">
    <property type="entry name" value="C-type_lectin_CS"/>
</dbReference>
<feature type="domain" description="C-type lectin" evidence="5">
    <location>
        <begin position="147"/>
        <end position="264"/>
    </location>
</feature>
<feature type="coiled-coil region" evidence="3">
    <location>
        <begin position="86"/>
        <end position="134"/>
    </location>
</feature>
<keyword evidence="4" id="KW-0812">Transmembrane</keyword>
<dbReference type="CDD" id="cd03590">
    <property type="entry name" value="CLECT_DC-SIGN_like"/>
    <property type="match status" value="1"/>
</dbReference>
<feature type="transmembrane region" description="Helical" evidence="4">
    <location>
        <begin position="23"/>
        <end position="45"/>
    </location>
</feature>
<dbReference type="InterPro" id="IPR050111">
    <property type="entry name" value="C-type_lectin/snaclec_domain"/>
</dbReference>
<keyword evidence="4" id="KW-0472">Membrane</keyword>
<dbReference type="InterPro" id="IPR016187">
    <property type="entry name" value="CTDL_fold"/>
</dbReference>
<name>A0A1A7X271_9TELE</name>
<evidence type="ECO:0000256" key="3">
    <source>
        <dbReference type="SAM" id="Coils"/>
    </source>
</evidence>
<dbReference type="PANTHER" id="PTHR22803">
    <property type="entry name" value="MANNOSE, PHOSPHOLIPASE, LECTIN RECEPTOR RELATED"/>
    <property type="match status" value="1"/>
</dbReference>
<evidence type="ECO:0000256" key="1">
    <source>
        <dbReference type="ARBA" id="ARBA00022734"/>
    </source>
</evidence>
<dbReference type="PROSITE" id="PS00615">
    <property type="entry name" value="C_TYPE_LECTIN_1"/>
    <property type="match status" value="1"/>
</dbReference>
<dbReference type="GO" id="GO:0030246">
    <property type="term" value="F:carbohydrate binding"/>
    <property type="evidence" value="ECO:0007669"/>
    <property type="project" value="UniProtKB-KW"/>
</dbReference>
<dbReference type="InterPro" id="IPR001304">
    <property type="entry name" value="C-type_lectin-like"/>
</dbReference>
<dbReference type="SMART" id="SM00034">
    <property type="entry name" value="CLECT"/>
    <property type="match status" value="1"/>
</dbReference>
<reference evidence="6" key="2">
    <citation type="submission" date="2016-06" db="EMBL/GenBank/DDBJ databases">
        <title>The genome of a short-lived fish provides insights into sex chromosome evolution and the genetic control of aging.</title>
        <authorList>
            <person name="Reichwald K."/>
            <person name="Felder M."/>
            <person name="Petzold A."/>
            <person name="Koch P."/>
            <person name="Groth M."/>
            <person name="Platzer M."/>
        </authorList>
    </citation>
    <scope>NUCLEOTIDE SEQUENCE</scope>
    <source>
        <tissue evidence="6">Brain</tissue>
    </source>
</reference>
<evidence type="ECO:0000259" key="5">
    <source>
        <dbReference type="PROSITE" id="PS50041"/>
    </source>
</evidence>
<keyword evidence="3" id="KW-0175">Coiled coil</keyword>
<accession>A0A1A7X271</accession>
<dbReference type="InterPro" id="IPR033989">
    <property type="entry name" value="CD209-like_CTLD"/>
</dbReference>
<dbReference type="Gene3D" id="3.10.100.10">
    <property type="entry name" value="Mannose-Binding Protein A, subunit A"/>
    <property type="match status" value="1"/>
</dbReference>
<gene>
    <name evidence="6" type="primary">Nfu_g_1_007109</name>
</gene>
<keyword evidence="2" id="KW-1015">Disulfide bond</keyword>
<dbReference type="Pfam" id="PF00059">
    <property type="entry name" value="Lectin_C"/>
    <property type="match status" value="1"/>
</dbReference>
<dbReference type="SUPFAM" id="SSF56436">
    <property type="entry name" value="C-type lectin-like"/>
    <property type="match status" value="1"/>
</dbReference>
<evidence type="ECO:0000256" key="2">
    <source>
        <dbReference type="ARBA" id="ARBA00023157"/>
    </source>
</evidence>
<organism evidence="6">
    <name type="scientific">Iconisemion striatum</name>
    <dbReference type="NCBI Taxonomy" id="60296"/>
    <lineage>
        <taxon>Eukaryota</taxon>
        <taxon>Metazoa</taxon>
        <taxon>Chordata</taxon>
        <taxon>Craniata</taxon>
        <taxon>Vertebrata</taxon>
        <taxon>Euteleostomi</taxon>
        <taxon>Actinopterygii</taxon>
        <taxon>Neopterygii</taxon>
        <taxon>Teleostei</taxon>
        <taxon>Neoteleostei</taxon>
        <taxon>Acanthomorphata</taxon>
        <taxon>Ovalentaria</taxon>
        <taxon>Atherinomorphae</taxon>
        <taxon>Cyprinodontiformes</taxon>
        <taxon>Nothobranchiidae</taxon>
        <taxon>Iconisemion</taxon>
    </lineage>
</organism>
<dbReference type="EMBL" id="HADW01010683">
    <property type="protein sequence ID" value="SBP12083.1"/>
    <property type="molecule type" value="Transcribed_RNA"/>
</dbReference>
<keyword evidence="4" id="KW-1133">Transmembrane helix</keyword>
<proteinExistence type="predicted"/>
<evidence type="ECO:0000313" key="6">
    <source>
        <dbReference type="EMBL" id="SBP12083.1"/>
    </source>
</evidence>
<sequence length="271" mass="31469">MQDYVNEEPRQREEINKGTDRRAYYLMFLLFGVLCITQVILNVALRLAIHCDNKSVISGCNITQLIGEITKEEAKIICEKVKLAQYKTLQERVIALQTDLKTLEDRNRQQFDAIKKVEEERDRLMLKVNELNGCVSSQRCPSGWREINSRCYFLSTETKAWEESRQKCQSVGADLVVINNEQEQNALYRMNGNQYLLFWIGLHNTDGTLKWVDGSELNDTFWQNGQPSSDVANNEDCVEMYHQSPALANWNDAPCQNSRHWLCEKDLCFKL</sequence>
<protein>
    <recommendedName>
        <fullName evidence="5">C-type lectin domain-containing protein</fullName>
    </recommendedName>
</protein>